<proteinExistence type="predicted"/>
<accession>A0A1Q9BVN2</accession>
<name>A0A1Q9BVN2_SYMMI</name>
<dbReference type="OrthoDB" id="410564at2759"/>
<dbReference type="AlphaFoldDB" id="A0A1Q9BVN2"/>
<keyword evidence="2" id="KW-1185">Reference proteome</keyword>
<sequence>MSLPVDVVATVEAELQKSSPPLSMWNSIVQVLKQSKLAWTAALRADCMLVHPANRGGMGVNPHACHAKAASLMKTGWDASFLHSSFCFEVSDDPAVRQAQFSFNQEIVSQSAGLLGAVGQHERHLSVSAGHTSQFVKAAAHGCKTSEATLADSTGKLNVQALCEDAEFKKLLQDGWTWTVVANSVEKQWPQLPKLAERALNASNTTFSGPNELELCLYLVDRSKGETTNLQDVAAEATQGGPLHQYAKHLATWVTQFSNQASFLNFLVPFSKQYGQNVNLGEDFWTSLVMNLPEQYPCLRLAFLACNFTSHRVSNGYARLLLKSDVEKLKNKKLQSLGLEAEELLYKAWNRIEASLPSSAKNFGILCLRICLHVVDKEKMGREAKTYASLAAIYSEFEADFAASAPPAAKSSPAASSTSAPLVALGEAYDPLWLAQQKMKLKKGLLYTYDEGLWRLVDLSSDKLVLEAAGLFQTGQAEIATSDCLKLLKPNKSPAPFILKTSDALANHPSRSLQAESKQADLWTMLLAAAEKLEKKVFDMVGIEAISKKLYTKQKIKAGELLLVPVTDTASKVTFQAPGSSQKHAALEDNEGNMFFVLPPKALKLASDFSLMTGSTAPFWYVPHDDDDGNLHFKAVQFRSCYIYCLTNPKGIEKHTELSCRGSWHIRQPVSKKARTKQ</sequence>
<dbReference type="EMBL" id="LSRX01003291">
    <property type="protein sequence ID" value="OLP74731.1"/>
    <property type="molecule type" value="Genomic_DNA"/>
</dbReference>
<protein>
    <submittedName>
        <fullName evidence="1">Uncharacterized protein</fullName>
    </submittedName>
</protein>
<evidence type="ECO:0000313" key="2">
    <source>
        <dbReference type="Proteomes" id="UP000186817"/>
    </source>
</evidence>
<organism evidence="1 2">
    <name type="scientific">Symbiodinium microadriaticum</name>
    <name type="common">Dinoflagellate</name>
    <name type="synonym">Zooxanthella microadriatica</name>
    <dbReference type="NCBI Taxonomy" id="2951"/>
    <lineage>
        <taxon>Eukaryota</taxon>
        <taxon>Sar</taxon>
        <taxon>Alveolata</taxon>
        <taxon>Dinophyceae</taxon>
        <taxon>Suessiales</taxon>
        <taxon>Symbiodiniaceae</taxon>
        <taxon>Symbiodinium</taxon>
    </lineage>
</organism>
<reference evidence="1 2" key="1">
    <citation type="submission" date="2016-02" db="EMBL/GenBank/DDBJ databases">
        <title>Genome analysis of coral dinoflagellate symbionts highlights evolutionary adaptations to a symbiotic lifestyle.</title>
        <authorList>
            <person name="Aranda M."/>
            <person name="Li Y."/>
            <person name="Liew Y.J."/>
            <person name="Baumgarten S."/>
            <person name="Simakov O."/>
            <person name="Wilson M."/>
            <person name="Piel J."/>
            <person name="Ashoor H."/>
            <person name="Bougouffa S."/>
            <person name="Bajic V.B."/>
            <person name="Ryu T."/>
            <person name="Ravasi T."/>
            <person name="Bayer T."/>
            <person name="Micklem G."/>
            <person name="Kim H."/>
            <person name="Bhak J."/>
            <person name="Lajeunesse T.C."/>
            <person name="Voolstra C.R."/>
        </authorList>
    </citation>
    <scope>NUCLEOTIDE SEQUENCE [LARGE SCALE GENOMIC DNA]</scope>
    <source>
        <strain evidence="1 2">CCMP2467</strain>
    </source>
</reference>
<dbReference type="Proteomes" id="UP000186817">
    <property type="component" value="Unassembled WGS sequence"/>
</dbReference>
<gene>
    <name evidence="1" type="ORF">AK812_SmicGene45649</name>
</gene>
<evidence type="ECO:0000313" key="1">
    <source>
        <dbReference type="EMBL" id="OLP74731.1"/>
    </source>
</evidence>
<comment type="caution">
    <text evidence="1">The sequence shown here is derived from an EMBL/GenBank/DDBJ whole genome shotgun (WGS) entry which is preliminary data.</text>
</comment>